<name>A0AAN6JTN9_9BASI</name>
<sequence length="241" mass="24573">MKSFAAPTIALAFAASCAAAVEQPSDLFGDIRAGAVAARSKSNAEPVFLLANAGPAARDVPKSVFLALSPEHQAAAARRDVHSGKDAIPNGAIPILLLQTPNTNPNHARDLSSETILESLGQDGLLARDHAEGGPIILAVPLTAATGGDPAPPAAAGPGEGASGKLHARDLADFDDAAWFESRNFDDADDEETVLARDAASGGHEVPIFFIPLGPGAATKLGSHAPQHAERSSPGFAHPLN</sequence>
<dbReference type="EMBL" id="JAPDMQ010000029">
    <property type="protein sequence ID" value="KAK0539564.1"/>
    <property type="molecule type" value="Genomic_DNA"/>
</dbReference>
<reference evidence="3" key="1">
    <citation type="journal article" date="2023" name="PhytoFront">
        <title>Draft Genome Resources of Seven Strains of Tilletia horrida, Causal Agent of Kernel Smut of Rice.</title>
        <authorList>
            <person name="Khanal S."/>
            <person name="Antony Babu S."/>
            <person name="Zhou X.G."/>
        </authorList>
    </citation>
    <scope>NUCLEOTIDE SEQUENCE</scope>
    <source>
        <strain evidence="3">TX3</strain>
    </source>
</reference>
<evidence type="ECO:0000256" key="2">
    <source>
        <dbReference type="SAM" id="SignalP"/>
    </source>
</evidence>
<evidence type="ECO:0000256" key="1">
    <source>
        <dbReference type="SAM" id="MobiDB-lite"/>
    </source>
</evidence>
<keyword evidence="4" id="KW-1185">Reference proteome</keyword>
<dbReference type="PROSITE" id="PS51257">
    <property type="entry name" value="PROKAR_LIPOPROTEIN"/>
    <property type="match status" value="1"/>
</dbReference>
<feature type="chain" id="PRO_5042853020" evidence="2">
    <location>
        <begin position="20"/>
        <end position="241"/>
    </location>
</feature>
<dbReference type="AlphaFoldDB" id="A0AAN6JTN9"/>
<dbReference type="Proteomes" id="UP001176521">
    <property type="component" value="Unassembled WGS sequence"/>
</dbReference>
<gene>
    <name evidence="3" type="ORF">OC842_000914</name>
</gene>
<accession>A0AAN6JTN9</accession>
<proteinExistence type="predicted"/>
<keyword evidence="2" id="KW-0732">Signal</keyword>
<feature type="region of interest" description="Disordered" evidence="1">
    <location>
        <begin position="220"/>
        <end position="241"/>
    </location>
</feature>
<evidence type="ECO:0000313" key="3">
    <source>
        <dbReference type="EMBL" id="KAK0539564.1"/>
    </source>
</evidence>
<comment type="caution">
    <text evidence="3">The sequence shown here is derived from an EMBL/GenBank/DDBJ whole genome shotgun (WGS) entry which is preliminary data.</text>
</comment>
<evidence type="ECO:0000313" key="4">
    <source>
        <dbReference type="Proteomes" id="UP001176521"/>
    </source>
</evidence>
<feature type="signal peptide" evidence="2">
    <location>
        <begin position="1"/>
        <end position="19"/>
    </location>
</feature>
<protein>
    <submittedName>
        <fullName evidence="3">Uncharacterized protein</fullName>
    </submittedName>
</protein>
<organism evidence="3 4">
    <name type="scientific">Tilletia horrida</name>
    <dbReference type="NCBI Taxonomy" id="155126"/>
    <lineage>
        <taxon>Eukaryota</taxon>
        <taxon>Fungi</taxon>
        <taxon>Dikarya</taxon>
        <taxon>Basidiomycota</taxon>
        <taxon>Ustilaginomycotina</taxon>
        <taxon>Exobasidiomycetes</taxon>
        <taxon>Tilletiales</taxon>
        <taxon>Tilletiaceae</taxon>
        <taxon>Tilletia</taxon>
    </lineage>
</organism>